<dbReference type="SUPFAM" id="SSF82754">
    <property type="entry name" value="C-terminal, gelsolin-like domain of Sec23/24"/>
    <property type="match status" value="1"/>
</dbReference>
<feature type="compositionally biased region" description="Basic and acidic residues" evidence="5">
    <location>
        <begin position="338"/>
        <end position="349"/>
    </location>
</feature>
<feature type="region of interest" description="Disordered" evidence="5">
    <location>
        <begin position="3023"/>
        <end position="3050"/>
    </location>
</feature>
<feature type="region of interest" description="Disordered" evidence="5">
    <location>
        <begin position="2706"/>
        <end position="2754"/>
    </location>
</feature>
<feature type="compositionally biased region" description="Low complexity" evidence="5">
    <location>
        <begin position="3095"/>
        <end position="3106"/>
    </location>
</feature>
<dbReference type="SUPFAM" id="SSF55753">
    <property type="entry name" value="Actin depolymerizing proteins"/>
    <property type="match status" value="4"/>
</dbReference>
<feature type="compositionally biased region" description="Pro residues" evidence="5">
    <location>
        <begin position="1993"/>
        <end position="2009"/>
    </location>
</feature>
<feature type="region of interest" description="Disordered" evidence="5">
    <location>
        <begin position="1870"/>
        <end position="2116"/>
    </location>
</feature>
<feature type="compositionally biased region" description="Polar residues" evidence="5">
    <location>
        <begin position="2938"/>
        <end position="2951"/>
    </location>
</feature>
<comment type="similarity">
    <text evidence="1">Belongs to the villin/gelsolin family.</text>
</comment>
<feature type="region of interest" description="Disordered" evidence="5">
    <location>
        <begin position="417"/>
        <end position="467"/>
    </location>
</feature>
<dbReference type="OrthoDB" id="28894at2759"/>
<keyword evidence="8" id="KW-1185">Reference proteome</keyword>
<feature type="compositionally biased region" description="Basic residues" evidence="5">
    <location>
        <begin position="1605"/>
        <end position="1621"/>
    </location>
</feature>
<dbReference type="PROSITE" id="PS51089">
    <property type="entry name" value="HP"/>
    <property type="match status" value="1"/>
</dbReference>
<feature type="compositionally biased region" description="Polar residues" evidence="5">
    <location>
        <begin position="1748"/>
        <end position="1765"/>
    </location>
</feature>
<keyword evidence="2" id="KW-0117">Actin capping</keyword>
<dbReference type="STRING" id="7217.A0A0P8XS91"/>
<evidence type="ECO:0000256" key="1">
    <source>
        <dbReference type="ARBA" id="ARBA00008418"/>
    </source>
</evidence>
<feature type="compositionally biased region" description="Basic and acidic residues" evidence="5">
    <location>
        <begin position="2217"/>
        <end position="2226"/>
    </location>
</feature>
<feature type="region of interest" description="Disordered" evidence="5">
    <location>
        <begin position="2893"/>
        <end position="2923"/>
    </location>
</feature>
<feature type="region of interest" description="Disordered" evidence="5">
    <location>
        <begin position="2154"/>
        <end position="2252"/>
    </location>
</feature>
<feature type="region of interest" description="Disordered" evidence="5">
    <location>
        <begin position="3178"/>
        <end position="3282"/>
    </location>
</feature>
<feature type="compositionally biased region" description="Basic and acidic residues" evidence="5">
    <location>
        <begin position="2580"/>
        <end position="2591"/>
    </location>
</feature>
<dbReference type="FunCoup" id="A0A0P8XS91">
    <property type="interactions" value="60"/>
</dbReference>
<feature type="compositionally biased region" description="Polar residues" evidence="5">
    <location>
        <begin position="2063"/>
        <end position="2077"/>
    </location>
</feature>
<dbReference type="GO" id="GO:0008154">
    <property type="term" value="P:actin polymerization or depolymerization"/>
    <property type="evidence" value="ECO:0007669"/>
    <property type="project" value="TreeGrafter"/>
</dbReference>
<dbReference type="SMART" id="SM00262">
    <property type="entry name" value="GEL"/>
    <property type="match status" value="4"/>
</dbReference>
<feature type="compositionally biased region" description="Polar residues" evidence="5">
    <location>
        <begin position="418"/>
        <end position="427"/>
    </location>
</feature>
<proteinExistence type="inferred from homology"/>
<feature type="region of interest" description="Disordered" evidence="5">
    <location>
        <begin position="207"/>
        <end position="233"/>
    </location>
</feature>
<dbReference type="InterPro" id="IPR036886">
    <property type="entry name" value="Villin_headpiece_dom_sf"/>
</dbReference>
<feature type="compositionally biased region" description="Polar residues" evidence="5">
    <location>
        <begin position="1725"/>
        <end position="1735"/>
    </location>
</feature>
<feature type="compositionally biased region" description="Basic and acidic residues" evidence="5">
    <location>
        <begin position="3260"/>
        <end position="3282"/>
    </location>
</feature>
<feature type="compositionally biased region" description="Basic and acidic residues" evidence="5">
    <location>
        <begin position="2192"/>
        <end position="2205"/>
    </location>
</feature>
<feature type="compositionally biased region" description="Basic and acidic residues" evidence="5">
    <location>
        <begin position="3357"/>
        <end position="3370"/>
    </location>
</feature>
<evidence type="ECO:0000313" key="7">
    <source>
        <dbReference type="EMBL" id="KPU77560.1"/>
    </source>
</evidence>
<dbReference type="GO" id="GO:0005546">
    <property type="term" value="F:phosphatidylinositol-4,5-bisphosphate binding"/>
    <property type="evidence" value="ECO:0007669"/>
    <property type="project" value="TreeGrafter"/>
</dbReference>
<dbReference type="Proteomes" id="UP000007801">
    <property type="component" value="Unassembled WGS sequence"/>
</dbReference>
<feature type="compositionally biased region" description="Low complexity" evidence="5">
    <location>
        <begin position="2010"/>
        <end position="2027"/>
    </location>
</feature>
<dbReference type="GO" id="GO:0051014">
    <property type="term" value="P:actin filament severing"/>
    <property type="evidence" value="ECO:0007669"/>
    <property type="project" value="TreeGrafter"/>
</dbReference>
<feature type="compositionally biased region" description="Polar residues" evidence="5">
    <location>
        <begin position="1266"/>
        <end position="1276"/>
    </location>
</feature>
<dbReference type="Gene3D" id="3.40.20.10">
    <property type="entry name" value="Severin"/>
    <property type="match status" value="5"/>
</dbReference>
<feature type="compositionally biased region" description="Polar residues" evidence="5">
    <location>
        <begin position="1342"/>
        <end position="1353"/>
    </location>
</feature>
<gene>
    <name evidence="7" type="primary">Dana\GF24919</name>
    <name evidence="7" type="synonym">dana_GLEANR_9603</name>
    <name evidence="7" type="ORF">GF24919</name>
</gene>
<feature type="compositionally biased region" description="Basic and acidic residues" evidence="5">
    <location>
        <begin position="601"/>
        <end position="621"/>
    </location>
</feature>
<feature type="region of interest" description="Disordered" evidence="5">
    <location>
        <begin position="102"/>
        <end position="141"/>
    </location>
</feature>
<feature type="region of interest" description="Disordered" evidence="5">
    <location>
        <begin position="2546"/>
        <end position="2601"/>
    </location>
</feature>
<feature type="coiled-coil region" evidence="4">
    <location>
        <begin position="938"/>
        <end position="992"/>
    </location>
</feature>
<feature type="region of interest" description="Disordered" evidence="5">
    <location>
        <begin position="2617"/>
        <end position="2653"/>
    </location>
</feature>
<dbReference type="GO" id="GO:0015629">
    <property type="term" value="C:actin cytoskeleton"/>
    <property type="evidence" value="ECO:0007669"/>
    <property type="project" value="TreeGrafter"/>
</dbReference>
<feature type="compositionally biased region" description="Low complexity" evidence="5">
    <location>
        <begin position="1277"/>
        <end position="1288"/>
    </location>
</feature>
<keyword evidence="4" id="KW-0175">Coiled coil</keyword>
<dbReference type="Gene3D" id="1.10.950.10">
    <property type="entry name" value="Villin headpiece domain"/>
    <property type="match status" value="1"/>
</dbReference>
<feature type="region of interest" description="Disordered" evidence="5">
    <location>
        <begin position="479"/>
        <end position="556"/>
    </location>
</feature>
<evidence type="ECO:0000256" key="5">
    <source>
        <dbReference type="SAM" id="MobiDB-lite"/>
    </source>
</evidence>
<feature type="compositionally biased region" description="Polar residues" evidence="5">
    <location>
        <begin position="3218"/>
        <end position="3229"/>
    </location>
</feature>
<evidence type="ECO:0000256" key="4">
    <source>
        <dbReference type="SAM" id="Coils"/>
    </source>
</evidence>
<evidence type="ECO:0000259" key="6">
    <source>
        <dbReference type="PROSITE" id="PS51089"/>
    </source>
</evidence>
<feature type="compositionally biased region" description="Polar residues" evidence="5">
    <location>
        <begin position="2631"/>
        <end position="2645"/>
    </location>
</feature>
<evidence type="ECO:0000313" key="8">
    <source>
        <dbReference type="Proteomes" id="UP000007801"/>
    </source>
</evidence>
<dbReference type="SUPFAM" id="SSF47050">
    <property type="entry name" value="VHP, Villin headpiece domain"/>
    <property type="match status" value="1"/>
</dbReference>
<feature type="compositionally biased region" description="Basic residues" evidence="5">
    <location>
        <begin position="2424"/>
        <end position="2434"/>
    </location>
</feature>
<feature type="compositionally biased region" description="Polar residues" evidence="5">
    <location>
        <begin position="1660"/>
        <end position="1679"/>
    </location>
</feature>
<feature type="region of interest" description="Disordered" evidence="5">
    <location>
        <begin position="1644"/>
        <end position="1816"/>
    </location>
</feature>
<dbReference type="GO" id="GO:0005737">
    <property type="term" value="C:cytoplasm"/>
    <property type="evidence" value="ECO:0007669"/>
    <property type="project" value="TreeGrafter"/>
</dbReference>
<name>A0A0P8XS91_DROAN</name>
<feature type="compositionally biased region" description="Low complexity" evidence="5">
    <location>
        <begin position="1699"/>
        <end position="1724"/>
    </location>
</feature>
<feature type="compositionally biased region" description="Basic and acidic residues" evidence="5">
    <location>
        <begin position="3195"/>
        <end position="3207"/>
    </location>
</feature>
<feature type="compositionally biased region" description="Low complexity" evidence="5">
    <location>
        <begin position="1401"/>
        <end position="1420"/>
    </location>
</feature>
<feature type="compositionally biased region" description="Low complexity" evidence="5">
    <location>
        <begin position="523"/>
        <end position="536"/>
    </location>
</feature>
<feature type="compositionally biased region" description="Polar residues" evidence="5">
    <location>
        <begin position="1799"/>
        <end position="1814"/>
    </location>
</feature>
<keyword evidence="3" id="KW-0009">Actin-binding</keyword>
<feature type="compositionally biased region" description="Polar residues" evidence="5">
    <location>
        <begin position="1289"/>
        <end position="1317"/>
    </location>
</feature>
<dbReference type="InterPro" id="IPR036180">
    <property type="entry name" value="Gelsolin-like_dom_sf"/>
</dbReference>
<feature type="region of interest" description="Disordered" evidence="5">
    <location>
        <begin position="2391"/>
        <end position="2450"/>
    </location>
</feature>
<feature type="compositionally biased region" description="Basic and acidic residues" evidence="5">
    <location>
        <begin position="2435"/>
        <end position="2450"/>
    </location>
</feature>
<dbReference type="PANTHER" id="PTHR11977:SF45">
    <property type="entry name" value="SUPERVILLIN"/>
    <property type="match status" value="1"/>
</dbReference>
<feature type="compositionally biased region" description="Low complexity" evidence="5">
    <location>
        <begin position="1559"/>
        <end position="1587"/>
    </location>
</feature>
<feature type="compositionally biased region" description="Low complexity" evidence="5">
    <location>
        <begin position="1938"/>
        <end position="1950"/>
    </location>
</feature>
<protein>
    <submittedName>
        <fullName evidence="7">Uncharacterized protein, isoform D</fullName>
    </submittedName>
</protein>
<feature type="compositionally biased region" description="Low complexity" evidence="5">
    <location>
        <begin position="379"/>
        <end position="389"/>
    </location>
</feature>
<feature type="region of interest" description="Disordered" evidence="5">
    <location>
        <begin position="1387"/>
        <end position="1442"/>
    </location>
</feature>
<feature type="region of interest" description="Disordered" evidence="5">
    <location>
        <begin position="703"/>
        <end position="723"/>
    </location>
</feature>
<feature type="region of interest" description="Disordered" evidence="5">
    <location>
        <begin position="2336"/>
        <end position="2356"/>
    </location>
</feature>
<feature type="compositionally biased region" description="Polar residues" evidence="5">
    <location>
        <begin position="1969"/>
        <end position="1988"/>
    </location>
</feature>
<dbReference type="GO" id="GO:0051015">
    <property type="term" value="F:actin filament binding"/>
    <property type="evidence" value="ECO:0007669"/>
    <property type="project" value="InterPro"/>
</dbReference>
<reference evidence="7 8" key="1">
    <citation type="journal article" date="2007" name="Nature">
        <title>Evolution of genes and genomes on the Drosophila phylogeny.</title>
        <authorList>
            <consortium name="Drosophila 12 Genomes Consortium"/>
            <person name="Clark A.G."/>
            <person name="Eisen M.B."/>
            <person name="Smith D.R."/>
            <person name="Bergman C.M."/>
            <person name="Oliver B."/>
            <person name="Markow T.A."/>
            <person name="Kaufman T.C."/>
            <person name="Kellis M."/>
            <person name="Gelbart W."/>
            <person name="Iyer V.N."/>
            <person name="Pollard D.A."/>
            <person name="Sackton T.B."/>
            <person name="Larracuente A.M."/>
            <person name="Singh N.D."/>
            <person name="Abad J.P."/>
            <person name="Abt D.N."/>
            <person name="Adryan B."/>
            <person name="Aguade M."/>
            <person name="Akashi H."/>
            <person name="Anderson W.W."/>
            <person name="Aquadro C.F."/>
            <person name="Ardell D.H."/>
            <person name="Arguello R."/>
            <person name="Artieri C.G."/>
            <person name="Barbash D.A."/>
            <person name="Barker D."/>
            <person name="Barsanti P."/>
            <person name="Batterham P."/>
            <person name="Batzoglou S."/>
            <person name="Begun D."/>
            <person name="Bhutkar A."/>
            <person name="Blanco E."/>
            <person name="Bosak S.A."/>
            <person name="Bradley R.K."/>
            <person name="Brand A.D."/>
            <person name="Brent M.R."/>
            <person name="Brooks A.N."/>
            <person name="Brown R.H."/>
            <person name="Butlin R.K."/>
            <person name="Caggese C."/>
            <person name="Calvi B.R."/>
            <person name="Bernardo de Carvalho A."/>
            <person name="Caspi A."/>
            <person name="Castrezana S."/>
            <person name="Celniker S.E."/>
            <person name="Chang J.L."/>
            <person name="Chapple C."/>
            <person name="Chatterji S."/>
            <person name="Chinwalla A."/>
            <person name="Civetta A."/>
            <person name="Clifton S.W."/>
            <person name="Comeron J.M."/>
            <person name="Costello J.C."/>
            <person name="Coyne J.A."/>
            <person name="Daub J."/>
            <person name="David R.G."/>
            <person name="Delcher A.L."/>
            <person name="Delehaunty K."/>
            <person name="Do C.B."/>
            <person name="Ebling H."/>
            <person name="Edwards K."/>
            <person name="Eickbush T."/>
            <person name="Evans J.D."/>
            <person name="Filipski A."/>
            <person name="Findeiss S."/>
            <person name="Freyhult E."/>
            <person name="Fulton L."/>
            <person name="Fulton R."/>
            <person name="Garcia A.C."/>
            <person name="Gardiner A."/>
            <person name="Garfield D.A."/>
            <person name="Garvin B.E."/>
            <person name="Gibson G."/>
            <person name="Gilbert D."/>
            <person name="Gnerre S."/>
            <person name="Godfrey J."/>
            <person name="Good R."/>
            <person name="Gotea V."/>
            <person name="Gravely B."/>
            <person name="Greenberg A.J."/>
            <person name="Griffiths-Jones S."/>
            <person name="Gross S."/>
            <person name="Guigo R."/>
            <person name="Gustafson E.A."/>
            <person name="Haerty W."/>
            <person name="Hahn M.W."/>
            <person name="Halligan D.L."/>
            <person name="Halpern A.L."/>
            <person name="Halter G.M."/>
            <person name="Han M.V."/>
            <person name="Heger A."/>
            <person name="Hillier L."/>
            <person name="Hinrichs A.S."/>
            <person name="Holmes I."/>
            <person name="Hoskins R.A."/>
            <person name="Hubisz M.J."/>
            <person name="Hultmark D."/>
            <person name="Huntley M.A."/>
            <person name="Jaffe D.B."/>
            <person name="Jagadeeshan S."/>
            <person name="Jeck W.R."/>
            <person name="Johnson J."/>
            <person name="Jones C.D."/>
            <person name="Jordan W.C."/>
            <person name="Karpen G.H."/>
            <person name="Kataoka E."/>
            <person name="Keightley P.D."/>
            <person name="Kheradpour P."/>
            <person name="Kirkness E.F."/>
            <person name="Koerich L.B."/>
            <person name="Kristiansen K."/>
            <person name="Kudrna D."/>
            <person name="Kulathinal R.J."/>
            <person name="Kumar S."/>
            <person name="Kwok R."/>
            <person name="Lander E."/>
            <person name="Langley C.H."/>
            <person name="Lapoint R."/>
            <person name="Lazzaro B.P."/>
            <person name="Lee S.J."/>
            <person name="Levesque L."/>
            <person name="Li R."/>
            <person name="Lin C.F."/>
            <person name="Lin M.F."/>
            <person name="Lindblad-Toh K."/>
            <person name="Llopart A."/>
            <person name="Long M."/>
            <person name="Low L."/>
            <person name="Lozovsky E."/>
            <person name="Lu J."/>
            <person name="Luo M."/>
            <person name="Machado C.A."/>
            <person name="Makalowski W."/>
            <person name="Marzo M."/>
            <person name="Matsuda M."/>
            <person name="Matzkin L."/>
            <person name="McAllister B."/>
            <person name="McBride C.S."/>
            <person name="McKernan B."/>
            <person name="McKernan K."/>
            <person name="Mendez-Lago M."/>
            <person name="Minx P."/>
            <person name="Mollenhauer M.U."/>
            <person name="Montooth K."/>
            <person name="Mount S.M."/>
            <person name="Mu X."/>
            <person name="Myers E."/>
            <person name="Negre B."/>
            <person name="Newfeld S."/>
            <person name="Nielsen R."/>
            <person name="Noor M.A."/>
            <person name="O'Grady P."/>
            <person name="Pachter L."/>
            <person name="Papaceit M."/>
            <person name="Parisi M.J."/>
            <person name="Parisi M."/>
            <person name="Parts L."/>
            <person name="Pedersen J.S."/>
            <person name="Pesole G."/>
            <person name="Phillippy A.M."/>
            <person name="Ponting C.P."/>
            <person name="Pop M."/>
            <person name="Porcelli D."/>
            <person name="Powell J.R."/>
            <person name="Prohaska S."/>
            <person name="Pruitt K."/>
            <person name="Puig M."/>
            <person name="Quesneville H."/>
            <person name="Ram K.R."/>
            <person name="Rand D."/>
            <person name="Rasmussen M.D."/>
            <person name="Reed L.K."/>
            <person name="Reenan R."/>
            <person name="Reily A."/>
            <person name="Remington K.A."/>
            <person name="Rieger T.T."/>
            <person name="Ritchie M.G."/>
            <person name="Robin C."/>
            <person name="Rogers Y.H."/>
            <person name="Rohde C."/>
            <person name="Rozas J."/>
            <person name="Rubenfield M.J."/>
            <person name="Ruiz A."/>
            <person name="Russo S."/>
            <person name="Salzberg S.L."/>
            <person name="Sanchez-Gracia A."/>
            <person name="Saranga D.J."/>
            <person name="Sato H."/>
            <person name="Schaeffer S.W."/>
            <person name="Schatz M.C."/>
            <person name="Schlenke T."/>
            <person name="Schwartz R."/>
            <person name="Segarra C."/>
            <person name="Singh R.S."/>
            <person name="Sirot L."/>
            <person name="Sirota M."/>
            <person name="Sisneros N.B."/>
            <person name="Smith C.D."/>
            <person name="Smith T.F."/>
            <person name="Spieth J."/>
            <person name="Stage D.E."/>
            <person name="Stark A."/>
            <person name="Stephan W."/>
            <person name="Strausberg R.L."/>
            <person name="Strempel S."/>
            <person name="Sturgill D."/>
            <person name="Sutton G."/>
            <person name="Sutton G.G."/>
            <person name="Tao W."/>
            <person name="Teichmann S."/>
            <person name="Tobari Y.N."/>
            <person name="Tomimura Y."/>
            <person name="Tsolas J.M."/>
            <person name="Valente V.L."/>
            <person name="Venter E."/>
            <person name="Venter J.C."/>
            <person name="Vicario S."/>
            <person name="Vieira F.G."/>
            <person name="Vilella A.J."/>
            <person name="Villasante A."/>
            <person name="Walenz B."/>
            <person name="Wang J."/>
            <person name="Wasserman M."/>
            <person name="Watts T."/>
            <person name="Wilson D."/>
            <person name="Wilson R.K."/>
            <person name="Wing R.A."/>
            <person name="Wolfner M.F."/>
            <person name="Wong A."/>
            <person name="Wong G.K."/>
            <person name="Wu C.I."/>
            <person name="Wu G."/>
            <person name="Yamamoto D."/>
            <person name="Yang H.P."/>
            <person name="Yang S.P."/>
            <person name="Yorke J.A."/>
            <person name="Yoshida K."/>
            <person name="Zdobnov E."/>
            <person name="Zhang P."/>
            <person name="Zhang Y."/>
            <person name="Zimin A.V."/>
            <person name="Baldwin J."/>
            <person name="Abdouelleil A."/>
            <person name="Abdulkadir J."/>
            <person name="Abebe A."/>
            <person name="Abera B."/>
            <person name="Abreu J."/>
            <person name="Acer S.C."/>
            <person name="Aftuck L."/>
            <person name="Alexander A."/>
            <person name="An P."/>
            <person name="Anderson E."/>
            <person name="Anderson S."/>
            <person name="Arachi H."/>
            <person name="Azer M."/>
            <person name="Bachantsang P."/>
            <person name="Barry A."/>
            <person name="Bayul T."/>
            <person name="Berlin A."/>
            <person name="Bessette D."/>
            <person name="Bloom T."/>
            <person name="Blye J."/>
            <person name="Boguslavskiy L."/>
            <person name="Bonnet C."/>
            <person name="Boukhgalter B."/>
            <person name="Bourzgui I."/>
            <person name="Brown A."/>
            <person name="Cahill P."/>
            <person name="Channer S."/>
            <person name="Cheshatsang Y."/>
            <person name="Chuda L."/>
            <person name="Citroen M."/>
            <person name="Collymore A."/>
            <person name="Cooke P."/>
            <person name="Costello M."/>
            <person name="D'Aco K."/>
            <person name="Daza R."/>
            <person name="De Haan G."/>
            <person name="DeGray S."/>
            <person name="DeMaso C."/>
            <person name="Dhargay N."/>
            <person name="Dooley K."/>
            <person name="Dooley E."/>
            <person name="Doricent M."/>
            <person name="Dorje P."/>
            <person name="Dorjee K."/>
            <person name="Dupes A."/>
            <person name="Elong R."/>
            <person name="Falk J."/>
            <person name="Farina A."/>
            <person name="Faro S."/>
            <person name="Ferguson D."/>
            <person name="Fisher S."/>
            <person name="Foley C.D."/>
            <person name="Franke A."/>
            <person name="Friedrich D."/>
            <person name="Gadbois L."/>
            <person name="Gearin G."/>
            <person name="Gearin C.R."/>
            <person name="Giannoukos G."/>
            <person name="Goode T."/>
            <person name="Graham J."/>
            <person name="Grandbois E."/>
            <person name="Grewal S."/>
            <person name="Gyaltsen K."/>
            <person name="Hafez N."/>
            <person name="Hagos B."/>
            <person name="Hall J."/>
            <person name="Henson C."/>
            <person name="Hollinger A."/>
            <person name="Honan T."/>
            <person name="Huard M.D."/>
            <person name="Hughes L."/>
            <person name="Hurhula B."/>
            <person name="Husby M.E."/>
            <person name="Kamat A."/>
            <person name="Kanga B."/>
            <person name="Kashin S."/>
            <person name="Khazanovich D."/>
            <person name="Kisner P."/>
            <person name="Lance K."/>
            <person name="Lara M."/>
            <person name="Lee W."/>
            <person name="Lennon N."/>
            <person name="Letendre F."/>
            <person name="LeVine R."/>
            <person name="Lipovsky A."/>
            <person name="Liu X."/>
            <person name="Liu J."/>
            <person name="Liu S."/>
            <person name="Lokyitsang T."/>
            <person name="Lokyitsang Y."/>
            <person name="Lubonja R."/>
            <person name="Lui A."/>
            <person name="MacDonald P."/>
            <person name="Magnisalis V."/>
            <person name="Maru K."/>
            <person name="Matthews C."/>
            <person name="McCusker W."/>
            <person name="McDonough S."/>
            <person name="Mehta T."/>
            <person name="Meldrim J."/>
            <person name="Meneus L."/>
            <person name="Mihai O."/>
            <person name="Mihalev A."/>
            <person name="Mihova T."/>
            <person name="Mittelman R."/>
            <person name="Mlenga V."/>
            <person name="Montmayeur A."/>
            <person name="Mulrain L."/>
            <person name="Navidi A."/>
            <person name="Naylor J."/>
            <person name="Negash T."/>
            <person name="Nguyen T."/>
            <person name="Nguyen N."/>
            <person name="Nicol R."/>
            <person name="Norbu C."/>
            <person name="Norbu N."/>
            <person name="Novod N."/>
            <person name="O'Neill B."/>
            <person name="Osman S."/>
            <person name="Markiewicz E."/>
            <person name="Oyono O.L."/>
            <person name="Patti C."/>
            <person name="Phunkhang P."/>
            <person name="Pierre F."/>
            <person name="Priest M."/>
            <person name="Raghuraman S."/>
            <person name="Rege F."/>
            <person name="Reyes R."/>
            <person name="Rise C."/>
            <person name="Rogov P."/>
            <person name="Ross K."/>
            <person name="Ryan E."/>
            <person name="Settipalli S."/>
            <person name="Shea T."/>
            <person name="Sherpa N."/>
            <person name="Shi L."/>
            <person name="Shih D."/>
            <person name="Sparrow T."/>
            <person name="Spaulding J."/>
            <person name="Stalker J."/>
            <person name="Stange-Thomann N."/>
            <person name="Stavropoulos S."/>
            <person name="Stone C."/>
            <person name="Strader C."/>
            <person name="Tesfaye S."/>
            <person name="Thomson T."/>
            <person name="Thoulutsang Y."/>
            <person name="Thoulutsang D."/>
            <person name="Topham K."/>
            <person name="Topping I."/>
            <person name="Tsamla T."/>
            <person name="Vassiliev H."/>
            <person name="Vo A."/>
            <person name="Wangchuk T."/>
            <person name="Wangdi T."/>
            <person name="Weiand M."/>
            <person name="Wilkinson J."/>
            <person name="Wilson A."/>
            <person name="Yadav S."/>
            <person name="Young G."/>
            <person name="Yu Q."/>
            <person name="Zembek L."/>
            <person name="Zhong D."/>
            <person name="Zimmer A."/>
            <person name="Zwirko Z."/>
            <person name="Jaffe D.B."/>
            <person name="Alvarez P."/>
            <person name="Brockman W."/>
            <person name="Butler J."/>
            <person name="Chin C."/>
            <person name="Gnerre S."/>
            <person name="Grabherr M."/>
            <person name="Kleber M."/>
            <person name="Mauceli E."/>
            <person name="MacCallum I."/>
        </authorList>
    </citation>
    <scope>NUCLEOTIDE SEQUENCE [LARGE SCALE GENOMIC DNA]</scope>
    <source>
        <strain evidence="8">Tucson 14024-0371.13</strain>
    </source>
</reference>
<feature type="compositionally biased region" description="Basic and acidic residues" evidence="5">
    <location>
        <begin position="2036"/>
        <end position="2046"/>
    </location>
</feature>
<feature type="compositionally biased region" description="Polar residues" evidence="5">
    <location>
        <begin position="3025"/>
        <end position="3039"/>
    </location>
</feature>
<dbReference type="EMBL" id="CH902618">
    <property type="protein sequence ID" value="KPU77560.1"/>
    <property type="molecule type" value="Genomic_DNA"/>
</dbReference>
<feature type="compositionally biased region" description="Polar residues" evidence="5">
    <location>
        <begin position="2085"/>
        <end position="2109"/>
    </location>
</feature>
<dbReference type="InterPro" id="IPR007122">
    <property type="entry name" value="Villin/Gelsolin"/>
</dbReference>
<feature type="region of interest" description="Disordered" evidence="5">
    <location>
        <begin position="589"/>
        <end position="646"/>
    </location>
</feature>
<feature type="region of interest" description="Disordered" evidence="5">
    <location>
        <begin position="1158"/>
        <end position="1199"/>
    </location>
</feature>
<dbReference type="eggNOG" id="ENOG502RZ6U">
    <property type="taxonomic scope" value="Eukaryota"/>
</dbReference>
<feature type="region of interest" description="Disordered" evidence="5">
    <location>
        <begin position="2482"/>
        <end position="2520"/>
    </location>
</feature>
<feature type="compositionally biased region" description="Low complexity" evidence="5">
    <location>
        <begin position="3182"/>
        <end position="3194"/>
    </location>
</feature>
<sequence>MYLIQTVQTTWRPQLPLPRELQLADDRNSADDNDSKVIATTTTTADIHHQNHHHTSTHQNHPQIEEENMDRLRGNHSIGGSSQQLFGKQKWSFGRLFRKKKEAESASSSEEDRKAGFVPSQRQSTSSKPKSKHGKGSRASSRFDHIVASPQQEQAPPHPPHPVDNEFFLPVEAIPPEPYYQNQPGYYQRYSNSLDRRMLLQQPPVYQGNGLQQHKSRSVQRGPKVPGHSSEEELISLNSSTFSKYRSDESIHLGSTGPGQSRRSRAARNERYYKRLSRDGEPSHGGVPANVNPQSRYKTQPLPLSIYQPTNPASGYVQWQPHQQPQQQKSLQNTMQSDGKRSISYDSHIHLHNTGGRMQSKPLPPPPPPRDPLRRVHVSGSGQMGSSSGDLRPVSYAFDQSGRCVSDDRIWQPPHYQSVHSLNSQPTSSIASAPPAGQPQQPQHRRFITRSERNAHPGKQSLPNGIDFHYVADATPRSRKPIHMMDPGGKAGGAGTPPSSGILRTSKSGLPTPQPAPQPPLAKPRSISSSRLSELRTYPMPMYSEVQKPKRSAPPMDHDNIVCGSLHIKPSHECGSQNYVEIRHRDVQKTNSMPHHYQNRRSGEDLPNKYEEYVAEKREQHQQGPAQVYPERKQSNASVNAPPLFFPRKKPANLEEAINELEAIYKSLGLSEPPEPKAEPKVEAVPKIRVPTPSEFEKFALAHADDYDEEDSPTGEPDPVRDDVAFRNLQLANLQHRSSERQPPFGIPVGPIVPAPQSDYLHVEPVRSRKKSGSPDIVKDDLAVRALRKDTPGHKASIVYPMQKKQRATRTQSANIYNLIHRDAAKPSGGDLSSYMELSKSLERSGSMSNLQGEVADEPNDIPATLDLLRKLKAQDAELDLARKHHPIPFRHPSLGGAIAQLPERLTKEEASKVAPVPAPRKNVTPEPMLDDALTKIAQDAQASSIKLSQELSELRKEALITAARPKLNPEQQRLEEELQEIEAVSEAAKRCGQMLLETLPDADPEDREAEQPPQRKLHKEGKLIRAIDEVSEAANAVCEKILKDIVTTEPPVVVHEALQVKQTTKTGAGGEQLVMPHLIKKLDPIQSDKIEHIARRCMRQLSELAANPDYDNLAPCNMSTSIHANAGGDATLVCPVPEPRAANQTLEEIDKIMQECERQAKVSSAGSGSGSGSASHPSTDDQRTTAPSMTSGSGCGSFPPNVSTTASSFSSSSDCLAKSSSPSGASRPFSSSITSFNPYSSSDYIKSQSSDCHAPSTDPIKTFSTTSYEVQSTPQSTTISTNSMSTSQNPNQSSTISSTTNLSQESNRTGVVTTSGSPPPLQLTPVGERRGRSRHERGVSCSSATSSPSQYNSSEELAAIFGIEEQPKQPRHKLPTNPTETIAASSDLSTAPATAKSSCQPSQLKKQKQELPQPEQQQSHSEDSGSQKPSYRGQHPHFHHHTTPAYYTDLQLRIHTPNASDVGALNENYRSVYSTPSTQLVEERSFPKSSKATVAPPPINSSPPAPAQAARGAFFRGDSASSDSHTRRRSLFPRTGSEGRCFRFSQASASPTKGEVISTTVTATTGRTTPLASTTTSITSSCDPVDPASPPPVVSNPPSGSGRSSRHKQRFHSRSRRAVRVRSESRPISALYDIICKERNLDVGASNSSSSSSNEQDPDQNQHQQSPPKQPPNSTTDKLATFWPLHHHYLNPPPMSTSNLGNSGSPSPNSKQPNQKPSQKPSQDGNARSGSSSGEEGCAHALHSSRKVTNLSSKAKSLPPQQAASEMASGVLSMAASSSGKVGGRNPNPGPRLAKSLEPSSVRTAPPASQNVLNYDAGAPVNTERMFVEPPNVPLAALRRSLYDDHFEIEENDSTTDLSAQAALLTNGGAANGLQHSDPEHEHDHHPHQSLPVEPVEPLPQSHHHQATNARRFITRTTRSASRQGSAGHSPPPPPSRSGYRSDSSYSSPSPSPTRRRNRLVATASADPPSSANGNSSAYETAATTVMTHGPATPPPPAHQRPAPPAPVEVPRAPLAAELQPEAAVASCTDASADTSDKRKEEGQRQRVSSPASPRTAGNGGTSSSLAQRRLSNSELSPKAAGSSGFNSEPVTAGTSTRIPGRSISQPADTPPIQRRQPLVAVGSGLSMKQSLSELHFTGGAVSPPKALAECSLRMRPRSSTLSTENTENGTRDRDQLANLQLSPVQKHKRTPEVSPRRMGDRDKSAKRKSNLNRSLTEEATKDGGEAATVSRRRRRRELGLSRPLVPGDDDALRELLHSPIKSSCSESTASASASKSDPHRPVVQSVRHPEVPVRTMTAVLPAPRPIHAHLGRAVNQKFNERTRTDLAEIKKIAEQSDTLPQQQQPPEESAAQKMSAILRRKSTDDTGAPLQNSPPAPNQIVSILKKKEHGLGECHSSASSNPSPVTFSSSVVDPPLAGAAARSKRQGILKKRSSLDESRYYSRSHSPDERSILIKSARRNSLEESSGAGLSTAQAHGILKQSSYDSSKSDGCPSATESQPHSILKKKDSLSTPSDGGCHKHVSISQAVTLAAAELAAHDGMAVEDTGEEHEIRPILKQESTSSEEAVRPPKPILKKKSFGEADEHEIRPILKSSRKSSREEFDLDLEHEVGDSLASILKTDSPSKRRSLGSTSHDLDESNSASGVLKRRTRSLERQDVAPVMDLAAALDAITTSQAAPSTPVDFVTTPSGISVAERIKRMEMLSTPTSRSAGGANSSWESPLQSTPEQGSSTTPRLLKPSVLRRDLQRDRYKTQPVTNEEKSFFKANSAPFDISATSAFKPTKPLDIRQNQAPHSVLISPITGQPLSHVPAPLLLSSSTNSGSGASFRLVRSATQPLQSPRVLHLAGQGAAPGNSSDSSVNLSEQLALSVGNDTEHIFDMSGLEEDSAIQSLGDDTASASATTSSTATGTATTMSSGLTRSNSVRARANMFQQLQEQTRNQRATGSSRHSPPAACAAQNPADSSPQNEEPSTPNTSGDVEFEKPAEPLKSILKAGKPILGMGRGLMPVDLNAELKNRLKRSTHATVSNLRKSATTADATRPTGDEVDNPQRNLAHILRNVAKENATPKHDDAVSLVRNLATLGQPRAAASEDAAGNCASASEGESSGGREIEAIIKNSAVARRRRQQQQQQADGNLVAKSKSHSAISSGVAQPLGLGPQLPPLGASGFVKLRHVARESDNAPSSSSTSSAKNSPDKPKDQDEPREVPGAGDPPHLTDSSQSLEAAQRSSEETEVMGPDQRSIAKTGSIAERLAALQKSGEDDWKKRISKRDEVDEVRRENFVNESLSLAHSLSDKPLPPSPLIPTSLEGGKVSDRLSQLKCNSENWKQRIEQTDAKKFTVAGRLQKKAQSPVELQFERSPNDEAKKCPMVEVRSANQPQLGLAKSPSMMVTTGGSAAPKSTLRSLSVNPEEEVPSLSRSNSSSSESDGERSAPQNAKHNKELANNKSAAAPTNVGARILVPRLDDKETFENFFASAPRKEESVQLEISSFDDIKPTERLVSKRNVQGPKGRRAARNPLKSLAAREDISSEYTEVRSGIAERELRRLKLESYGQNANLAAEAIAGLASIEDFKSVALRSSSIPLQQMWLPHKPVMLLHVKGRTHVQTRLVDPVHTSLNRGDCFILVAGAQLFRYVGSFANVIEISRSKKICAAIVENKDLGCTATQEVILTDGKYVNERQWRQFWQLLGKKEDDRSEIADCGHADEDDVFESSLIETNKIYEFQDDGLVPLDKFWGCIPKVDMLDTRKVLVFDFGSELYVWNGKNAPSDAKRAAMRLAQEHFGAENSADYAQCYLNPLNYACIVGRRENTKYAKRTEKRPEWCILGKITQNMETVLFKEKFSDWPELEREDLEKDYLANGIHEVRALNGTALYKGEPYQEPNLVLEQANLGRGNFYYDTDTMRHFDVITKSTDKWQIHEFNFDSENAREDYGHFYSAESYIVRWIYQISVTVRELSGKVSNRSTVGRDRCVYFTWQGRQSSANEKGAAALLTVELDKEKGAQLRVSQGDECTAFVRLFGQLWQHRGRKEDCLKRRSQWRLYQLQGNVKEETLLKEVDCQAGQLRSRNSMLLIHGSQGSVIVWHGSKSAAHTRSVALDAAMELVTEKPKHLFSCEDVKVTEMEEGSETEECRKVLGLSDQRKEYDSLTESTKAYNYQLRVFNFSSTQGVFKAIELIDPLRCQELQSPYPFSQEQLYNARQPTSFLLDDGDVLWLWMGWWPLEDVKINTDERSSPTNDNRAGVNRWISERRAALETAVDYWRAKHGENEKEPFHGIRGQVVWAGLEPVAFKALFPEWTDRSDVRDINEEDGRTNVPVTISEMLAQMTQTEYPLEVLKARPLPEGVEPTRLEVYLNSDDFKLALGCSRAEFEQLPIWKQTKLKKERGLF</sequence>
<feature type="region of interest" description="Disordered" evidence="5">
    <location>
        <begin position="248"/>
        <end position="395"/>
    </location>
</feature>
<dbReference type="PANTHER" id="PTHR11977">
    <property type="entry name" value="VILLIN"/>
    <property type="match status" value="1"/>
</dbReference>
<feature type="compositionally biased region" description="Basic and acidic residues" evidence="5">
    <location>
        <begin position="267"/>
        <end position="282"/>
    </location>
</feature>
<feature type="compositionally biased region" description="Low complexity" evidence="5">
    <location>
        <begin position="428"/>
        <end position="442"/>
    </location>
</feature>
<dbReference type="Pfam" id="PF02209">
    <property type="entry name" value="VHP"/>
    <property type="match status" value="1"/>
</dbReference>
<feature type="compositionally biased region" description="Low complexity" evidence="5">
    <location>
        <begin position="2893"/>
        <end position="2921"/>
    </location>
</feature>
<dbReference type="CDD" id="cd11289">
    <property type="entry name" value="gelsolin_S2_like"/>
    <property type="match status" value="1"/>
</dbReference>
<feature type="compositionally biased region" description="Low complexity" evidence="5">
    <location>
        <begin position="2264"/>
        <end position="2277"/>
    </location>
</feature>
<dbReference type="InterPro" id="IPR029006">
    <property type="entry name" value="ADF-H/Gelsolin-like_dom_sf"/>
</dbReference>
<feature type="compositionally biased region" description="Pro residues" evidence="5">
    <location>
        <begin position="512"/>
        <end position="522"/>
    </location>
</feature>
<feature type="compositionally biased region" description="Polar residues" evidence="5">
    <location>
        <begin position="2159"/>
        <end position="2170"/>
    </location>
</feature>
<feature type="region of interest" description="Disordered" evidence="5">
    <location>
        <begin position="3344"/>
        <end position="3451"/>
    </location>
</feature>
<feature type="region of interest" description="Disordered" evidence="5">
    <location>
        <begin position="1476"/>
        <end position="1626"/>
    </location>
</feature>
<accession>A0A0P8XS91</accession>
<feature type="region of interest" description="Disordered" evidence="5">
    <location>
        <begin position="2938"/>
        <end position="2983"/>
    </location>
</feature>
<feature type="region of interest" description="Disordered" evidence="5">
    <location>
        <begin position="998"/>
        <end position="1021"/>
    </location>
</feature>
<feature type="compositionally biased region" description="Low complexity" evidence="5">
    <location>
        <begin position="2398"/>
        <end position="2417"/>
    </location>
</feature>
<feature type="compositionally biased region" description="Polar residues" evidence="5">
    <location>
        <begin position="1387"/>
        <end position="1400"/>
    </location>
</feature>
<organism evidence="7 8">
    <name type="scientific">Drosophila ananassae</name>
    <name type="common">Fruit fly</name>
    <dbReference type="NCBI Taxonomy" id="7217"/>
    <lineage>
        <taxon>Eukaryota</taxon>
        <taxon>Metazoa</taxon>
        <taxon>Ecdysozoa</taxon>
        <taxon>Arthropoda</taxon>
        <taxon>Hexapoda</taxon>
        <taxon>Insecta</taxon>
        <taxon>Pterygota</taxon>
        <taxon>Neoptera</taxon>
        <taxon>Endopterygota</taxon>
        <taxon>Diptera</taxon>
        <taxon>Brachycera</taxon>
        <taxon>Muscomorpha</taxon>
        <taxon>Ephydroidea</taxon>
        <taxon>Drosophilidae</taxon>
        <taxon>Drosophila</taxon>
        <taxon>Sophophora</taxon>
    </lineage>
</organism>
<dbReference type="CTD" id="6840"/>
<dbReference type="InParanoid" id="A0A0P8XS91"/>
<dbReference type="GeneID" id="6507547"/>
<feature type="compositionally biased region" description="Polar residues" evidence="5">
    <location>
        <begin position="1916"/>
        <end position="1928"/>
    </location>
</feature>
<feature type="region of interest" description="Disordered" evidence="5">
    <location>
        <begin position="1266"/>
        <end position="1353"/>
    </location>
</feature>
<evidence type="ECO:0000256" key="3">
    <source>
        <dbReference type="ARBA" id="ARBA00023203"/>
    </source>
</evidence>
<feature type="region of interest" description="Disordered" evidence="5">
    <location>
        <begin position="2264"/>
        <end position="2287"/>
    </location>
</feature>
<feature type="region of interest" description="Disordered" evidence="5">
    <location>
        <begin position="3088"/>
        <end position="3160"/>
    </location>
</feature>
<feature type="compositionally biased region" description="Low complexity" evidence="5">
    <location>
        <begin position="318"/>
        <end position="328"/>
    </location>
</feature>
<feature type="compositionally biased region" description="Polar residues" evidence="5">
    <location>
        <begin position="2962"/>
        <end position="2979"/>
    </location>
</feature>
<evidence type="ECO:0000256" key="2">
    <source>
        <dbReference type="ARBA" id="ARBA00022467"/>
    </source>
</evidence>
<feature type="compositionally biased region" description="Low complexity" evidence="5">
    <location>
        <begin position="3416"/>
        <end position="3427"/>
    </location>
</feature>
<dbReference type="GO" id="GO:0051016">
    <property type="term" value="P:barbed-end actin filament capping"/>
    <property type="evidence" value="ECO:0007669"/>
    <property type="project" value="TreeGrafter"/>
</dbReference>
<dbReference type="SMART" id="SM00153">
    <property type="entry name" value="VHP"/>
    <property type="match status" value="1"/>
</dbReference>
<feature type="compositionally biased region" description="Basic and acidic residues" evidence="5">
    <location>
        <begin position="1878"/>
        <end position="1888"/>
    </location>
</feature>
<feature type="compositionally biased region" description="Pro residues" evidence="5">
    <location>
        <begin position="1496"/>
        <end position="1507"/>
    </location>
</feature>
<feature type="domain" description="HP" evidence="6">
    <location>
        <begin position="4324"/>
        <end position="4387"/>
    </location>
</feature>
<feature type="compositionally biased region" description="Polar residues" evidence="5">
    <location>
        <begin position="2706"/>
        <end position="2736"/>
    </location>
</feature>
<dbReference type="InterPro" id="IPR003128">
    <property type="entry name" value="Villin_headpiece"/>
</dbReference>
<feature type="compositionally biased region" description="Basic and acidic residues" evidence="5">
    <location>
        <begin position="2744"/>
        <end position="2754"/>
    </location>
</feature>